<evidence type="ECO:0000313" key="6">
    <source>
        <dbReference type="Proteomes" id="UP000735302"/>
    </source>
</evidence>
<feature type="chain" id="PRO_5043786151" evidence="3">
    <location>
        <begin position="38"/>
        <end position="529"/>
    </location>
</feature>
<feature type="signal peptide" evidence="3">
    <location>
        <begin position="1"/>
        <end position="37"/>
    </location>
</feature>
<reference evidence="5 6" key="1">
    <citation type="journal article" date="2021" name="Elife">
        <title>Chloroplast acquisition without the gene transfer in kleptoplastic sea slugs, Plakobranchus ocellatus.</title>
        <authorList>
            <person name="Maeda T."/>
            <person name="Takahashi S."/>
            <person name="Yoshida T."/>
            <person name="Shimamura S."/>
            <person name="Takaki Y."/>
            <person name="Nagai Y."/>
            <person name="Toyoda A."/>
            <person name="Suzuki Y."/>
            <person name="Arimoto A."/>
            <person name="Ishii H."/>
            <person name="Satoh N."/>
            <person name="Nishiyama T."/>
            <person name="Hasebe M."/>
            <person name="Maruyama T."/>
            <person name="Minagawa J."/>
            <person name="Obokata J."/>
            <person name="Shigenobu S."/>
        </authorList>
    </citation>
    <scope>NUCLEOTIDE SEQUENCE [LARGE SCALE GENOMIC DNA]</scope>
</reference>
<dbReference type="SUPFAM" id="SSF50494">
    <property type="entry name" value="Trypsin-like serine proteases"/>
    <property type="match status" value="1"/>
</dbReference>
<keyword evidence="5" id="KW-0378">Hydrolase</keyword>
<dbReference type="AlphaFoldDB" id="A0AAV4BW26"/>
<dbReference type="Proteomes" id="UP000735302">
    <property type="component" value="Unassembled WGS sequence"/>
</dbReference>
<dbReference type="GO" id="GO:0006508">
    <property type="term" value="P:proteolysis"/>
    <property type="evidence" value="ECO:0007669"/>
    <property type="project" value="UniProtKB-KW"/>
</dbReference>
<dbReference type="PANTHER" id="PTHR15462">
    <property type="entry name" value="SERINE PROTEASE"/>
    <property type="match status" value="1"/>
</dbReference>
<dbReference type="PANTHER" id="PTHR15462:SF8">
    <property type="entry name" value="SERINE PROTEASE"/>
    <property type="match status" value="1"/>
</dbReference>
<dbReference type="GO" id="GO:0004252">
    <property type="term" value="F:serine-type endopeptidase activity"/>
    <property type="evidence" value="ECO:0007669"/>
    <property type="project" value="InterPro"/>
</dbReference>
<dbReference type="InterPro" id="IPR050966">
    <property type="entry name" value="Glutamyl_endopeptidase"/>
</dbReference>
<protein>
    <submittedName>
        <fullName evidence="5">Serine protease</fullName>
    </submittedName>
</protein>
<gene>
    <name evidence="5" type="ORF">PoB_004975700</name>
</gene>
<dbReference type="PROSITE" id="PS00134">
    <property type="entry name" value="TRYPSIN_HIS"/>
    <property type="match status" value="1"/>
</dbReference>
<dbReference type="EMBL" id="BLXT01005502">
    <property type="protein sequence ID" value="GFO23252.1"/>
    <property type="molecule type" value="Genomic_DNA"/>
</dbReference>
<keyword evidence="2 3" id="KW-0732">Signal</keyword>
<keyword evidence="6" id="KW-1185">Reference proteome</keyword>
<sequence>MTSSVPEIRIWVNKPTLSAVLLLWSLDLVCRTQSASACLDCTQLRESESYSIPDSSQNRLRTFVLIPYFFHRSRGLLCTNNNRNTLSRLRSRSKRAQLVTSFDAPYEISEKQDERFKHLKTIQKWRLISGKISLGNSKSDLIIKMQSNNWNLCRNSNNAMHKSARVKHIDIVNYFNKMASAYSPNLLFCSEYFSGLLAHTNLCSHQRYFKAKKLISSQKRKASANFSNVNRFRQKRRYFKGKPRSRWTREEFVYGQDDRRRIPFLLMRTFPYSNVVRLSTGCTGTLLTPVHVLTAAHCVHDGHDFRENLEMMRVEVPDLMGVRNFYIEKISIPSRWRHPRREVEHQEAWDYAVVTLSYSIHGRSQFYPLSVPTQGMLDNDLVFLGFMKADNGQDHLWRSTCPGPSNKPLVDRSLIFTHCDSAVGNSGAAVLAKDTRNRRQIIGVLSSTIQVRQKLPPHSLSSTSAEVQSNSKPQVWSHSFSVITALTRPKLWDICRELGTEGVAYGVCPKPQSIPVKHRHRYKNIPFLG</sequence>
<proteinExistence type="inferred from homology"/>
<evidence type="ECO:0000256" key="1">
    <source>
        <dbReference type="ARBA" id="ARBA00007664"/>
    </source>
</evidence>
<evidence type="ECO:0000313" key="5">
    <source>
        <dbReference type="EMBL" id="GFO23252.1"/>
    </source>
</evidence>
<dbReference type="InterPro" id="IPR018114">
    <property type="entry name" value="TRYPSIN_HIS"/>
</dbReference>
<evidence type="ECO:0000259" key="4">
    <source>
        <dbReference type="Pfam" id="PF00089"/>
    </source>
</evidence>
<dbReference type="InterPro" id="IPR001254">
    <property type="entry name" value="Trypsin_dom"/>
</dbReference>
<dbReference type="Gene3D" id="2.40.10.10">
    <property type="entry name" value="Trypsin-like serine proteases"/>
    <property type="match status" value="2"/>
</dbReference>
<dbReference type="InterPro" id="IPR043504">
    <property type="entry name" value="Peptidase_S1_PA_chymotrypsin"/>
</dbReference>
<feature type="domain" description="Peptidase S1" evidence="4">
    <location>
        <begin position="269"/>
        <end position="449"/>
    </location>
</feature>
<comment type="caution">
    <text evidence="5">The sequence shown here is derived from an EMBL/GenBank/DDBJ whole genome shotgun (WGS) entry which is preliminary data.</text>
</comment>
<dbReference type="InterPro" id="IPR009003">
    <property type="entry name" value="Peptidase_S1_PA"/>
</dbReference>
<comment type="similarity">
    <text evidence="1">Belongs to the peptidase S1 family.</text>
</comment>
<organism evidence="5 6">
    <name type="scientific">Plakobranchus ocellatus</name>
    <dbReference type="NCBI Taxonomy" id="259542"/>
    <lineage>
        <taxon>Eukaryota</taxon>
        <taxon>Metazoa</taxon>
        <taxon>Spiralia</taxon>
        <taxon>Lophotrochozoa</taxon>
        <taxon>Mollusca</taxon>
        <taxon>Gastropoda</taxon>
        <taxon>Heterobranchia</taxon>
        <taxon>Euthyneura</taxon>
        <taxon>Panpulmonata</taxon>
        <taxon>Sacoglossa</taxon>
        <taxon>Placobranchoidea</taxon>
        <taxon>Plakobranchidae</taxon>
        <taxon>Plakobranchus</taxon>
    </lineage>
</organism>
<name>A0AAV4BW26_9GAST</name>
<accession>A0AAV4BW26</accession>
<evidence type="ECO:0000256" key="3">
    <source>
        <dbReference type="SAM" id="SignalP"/>
    </source>
</evidence>
<keyword evidence="5" id="KW-0645">Protease</keyword>
<evidence type="ECO:0000256" key="2">
    <source>
        <dbReference type="ARBA" id="ARBA00022729"/>
    </source>
</evidence>
<dbReference type="Pfam" id="PF00089">
    <property type="entry name" value="Trypsin"/>
    <property type="match status" value="1"/>
</dbReference>